<protein>
    <recommendedName>
        <fullName evidence="2">UPF0251 protein H9Q79_16355</fullName>
    </recommendedName>
</protein>
<evidence type="ECO:0000256" key="1">
    <source>
        <dbReference type="ARBA" id="ARBA00009350"/>
    </source>
</evidence>
<feature type="domain" description="Dinitrogenase iron-molybdenum cofactor biosynthesis" evidence="3">
    <location>
        <begin position="146"/>
        <end position="233"/>
    </location>
</feature>
<dbReference type="Gene3D" id="3.30.420.130">
    <property type="entry name" value="Dinitrogenase iron-molybdenum cofactor biosynthesis domain"/>
    <property type="match status" value="1"/>
</dbReference>
<organism evidence="4 5">
    <name type="scientific">Wansuia hejianensis</name>
    <dbReference type="NCBI Taxonomy" id="2763667"/>
    <lineage>
        <taxon>Bacteria</taxon>
        <taxon>Bacillati</taxon>
        <taxon>Bacillota</taxon>
        <taxon>Clostridia</taxon>
        <taxon>Lachnospirales</taxon>
        <taxon>Lachnospiraceae</taxon>
        <taxon>Wansuia</taxon>
    </lineage>
</organism>
<proteinExistence type="inferred from homology"/>
<comment type="similarity">
    <text evidence="1 2">Belongs to the UPF0251 family.</text>
</comment>
<dbReference type="RefSeq" id="WP_118644831.1">
    <property type="nucleotide sequence ID" value="NZ_CP060635.1"/>
</dbReference>
<keyword evidence="5" id="KW-1185">Reference proteome</keyword>
<dbReference type="InterPro" id="IPR003731">
    <property type="entry name" value="Di-Nase_FeMo-co_biosynth"/>
</dbReference>
<dbReference type="PANTHER" id="PTHR37478:SF2">
    <property type="entry name" value="UPF0251 PROTEIN TK0562"/>
    <property type="match status" value="1"/>
</dbReference>
<name>A0A7G9GC93_9FIRM</name>
<dbReference type="Pfam" id="PF02579">
    <property type="entry name" value="Nitro_FeMo-Co"/>
    <property type="match status" value="1"/>
</dbReference>
<dbReference type="Pfam" id="PF02001">
    <property type="entry name" value="DUF134"/>
    <property type="match status" value="1"/>
</dbReference>
<evidence type="ECO:0000313" key="4">
    <source>
        <dbReference type="EMBL" id="QNM08425.1"/>
    </source>
</evidence>
<dbReference type="InterPro" id="IPR002852">
    <property type="entry name" value="UPF0251"/>
</dbReference>
<evidence type="ECO:0000256" key="2">
    <source>
        <dbReference type="HAMAP-Rule" id="MF_00674"/>
    </source>
</evidence>
<evidence type="ECO:0000313" key="5">
    <source>
        <dbReference type="Proteomes" id="UP000515860"/>
    </source>
</evidence>
<gene>
    <name evidence="4" type="ORF">H9Q79_16355</name>
</gene>
<dbReference type="InterPro" id="IPR013324">
    <property type="entry name" value="RNA_pol_sigma_r3/r4-like"/>
</dbReference>
<accession>A0A7G9GC93</accession>
<dbReference type="Gene3D" id="1.10.10.10">
    <property type="entry name" value="Winged helix-like DNA-binding domain superfamily/Winged helix DNA-binding domain"/>
    <property type="match status" value="1"/>
</dbReference>
<dbReference type="PANTHER" id="PTHR37478">
    <property type="match status" value="1"/>
</dbReference>
<dbReference type="InterPro" id="IPR036388">
    <property type="entry name" value="WH-like_DNA-bd_sf"/>
</dbReference>
<dbReference type="Proteomes" id="UP000515860">
    <property type="component" value="Chromosome"/>
</dbReference>
<dbReference type="SUPFAM" id="SSF53146">
    <property type="entry name" value="Nitrogenase accessory factor-like"/>
    <property type="match status" value="1"/>
</dbReference>
<sequence>MPRPCKRRRICAMPRNNSFAPMGNGERDEKPEKRIIMSLDEYEAVRLIDLEDLSQEDCARQMGIARTTAQAVYNSARRKLAECLTEGLELRIEGGQYVLCQEAAGNCGCGRCPRQGHQKTADCECNTEIYQQTGGKKMRIAVTYENGEIFQHFGHSEQFKIYETADGKVLSAEVVDTNGSGHGALAGFLKDHSVDALICGGIGMGAQNALSEARITLYGGVSGNADEAVEALLKGNLNFNSEATCSHHEHEHHGNCGEGGCGEHGCH</sequence>
<dbReference type="InterPro" id="IPR036105">
    <property type="entry name" value="DiNase_FeMo-co_biosyn_sf"/>
</dbReference>
<evidence type="ECO:0000259" key="3">
    <source>
        <dbReference type="Pfam" id="PF02579"/>
    </source>
</evidence>
<dbReference type="InterPro" id="IPR033913">
    <property type="entry name" value="MTH1175_dom"/>
</dbReference>
<dbReference type="AlphaFoldDB" id="A0A7G9GC93"/>
<dbReference type="EMBL" id="CP060635">
    <property type="protein sequence ID" value="QNM08425.1"/>
    <property type="molecule type" value="Genomic_DNA"/>
</dbReference>
<reference evidence="4 5" key="1">
    <citation type="submission" date="2020-08" db="EMBL/GenBank/DDBJ databases">
        <authorList>
            <person name="Liu C."/>
            <person name="Sun Q."/>
        </authorList>
    </citation>
    <scope>NUCLEOTIDE SEQUENCE [LARGE SCALE GENOMIC DNA]</scope>
    <source>
        <strain evidence="4 5">NSJ-29</strain>
    </source>
</reference>
<dbReference type="CDD" id="cd00851">
    <property type="entry name" value="MTH1175"/>
    <property type="match status" value="1"/>
</dbReference>
<dbReference type="KEGG" id="whj:H9Q79_16355"/>
<dbReference type="HAMAP" id="MF_00674">
    <property type="entry name" value="UPF0251"/>
    <property type="match status" value="1"/>
</dbReference>
<dbReference type="SUPFAM" id="SSF88659">
    <property type="entry name" value="Sigma3 and sigma4 domains of RNA polymerase sigma factors"/>
    <property type="match status" value="1"/>
</dbReference>